<feature type="domain" description="CTCHY-type" evidence="8">
    <location>
        <begin position="127"/>
        <end position="191"/>
    </location>
</feature>
<comment type="caution">
    <text evidence="9">The sequence shown here is derived from an EMBL/GenBank/DDBJ whole genome shotgun (WGS) entry which is preliminary data.</text>
</comment>
<dbReference type="SUPFAM" id="SSF48371">
    <property type="entry name" value="ARM repeat"/>
    <property type="match status" value="1"/>
</dbReference>
<evidence type="ECO:0000256" key="3">
    <source>
        <dbReference type="ARBA" id="ARBA00022833"/>
    </source>
</evidence>
<dbReference type="Pfam" id="PF14599">
    <property type="entry name" value="zinc_ribbon_6"/>
    <property type="match status" value="1"/>
</dbReference>
<dbReference type="OrthoDB" id="411372at2759"/>
<dbReference type="InterPro" id="IPR037274">
    <property type="entry name" value="Znf_CHY_sf"/>
</dbReference>
<dbReference type="InterPro" id="IPR013083">
    <property type="entry name" value="Znf_RING/FYVE/PHD"/>
</dbReference>
<dbReference type="PROSITE" id="PS51266">
    <property type="entry name" value="ZF_CHY"/>
    <property type="match status" value="1"/>
</dbReference>
<keyword evidence="10" id="KW-1185">Reference proteome</keyword>
<dbReference type="Gene3D" id="2.20.28.10">
    <property type="match status" value="1"/>
</dbReference>
<sequence length="457" mass="49113">MQQEAGEHAQAPEAAAAAPPAPPAEQQAAQPAAQEEQKSEEELAAIRDRGKAQYGCTHYRRRVKFITPCCGEEWWCRHCHNKAKDTDEQDWQKKHELDRKAIEELVCALCDTRQPVGTSCAACGVEFGAYSCLKCRFYDDDLSKQPYHCDDCGICRIGGRENYFHCATCGSCYSMALQGNHQCVERAMHQNCPICFEFLFESVDPTTVLRCGHTIHTQCVRELEANPNAVCPTCPICKKSLGDYGRHWRELDRQVRALPVPPEYQGWRADILCNDCSHSSTIPFHLLGLRCAGCGSYNTRRMGLHTADGSPLENAGRLGIPGDAAGGGGGPLAGLAPNLAQNLLDALFAPAPGEEALDGGEEEGEEEDEEWASGEEDDEEGDEDDEDDEWVTDDGEGEEEDRGEEDQAAAGGGEQAAGEQQPAAAAGAGEAAQPQPQQPGTAAEGAGGGGAAAQGMQ</sequence>
<feature type="domain" description="RING-type" evidence="6">
    <location>
        <begin position="192"/>
        <end position="238"/>
    </location>
</feature>
<feature type="compositionally biased region" description="Gly residues" evidence="5">
    <location>
        <begin position="445"/>
        <end position="457"/>
    </location>
</feature>
<proteinExistence type="predicted"/>
<dbReference type="STRING" id="554055.A0A2P6VGF8"/>
<dbReference type="InterPro" id="IPR001841">
    <property type="entry name" value="Znf_RING"/>
</dbReference>
<feature type="region of interest" description="Disordered" evidence="5">
    <location>
        <begin position="1"/>
        <end position="42"/>
    </location>
</feature>
<dbReference type="GO" id="GO:0061630">
    <property type="term" value="F:ubiquitin protein ligase activity"/>
    <property type="evidence" value="ECO:0007669"/>
    <property type="project" value="TreeGrafter"/>
</dbReference>
<accession>A0A2P6VGF8</accession>
<evidence type="ECO:0000256" key="1">
    <source>
        <dbReference type="ARBA" id="ARBA00022723"/>
    </source>
</evidence>
<dbReference type="EMBL" id="LHPF02000008">
    <property type="protein sequence ID" value="PSC73176.1"/>
    <property type="molecule type" value="Genomic_DNA"/>
</dbReference>
<keyword evidence="3" id="KW-0862">Zinc</keyword>
<name>A0A2P6VGF8_9CHLO</name>
<dbReference type="InterPro" id="IPR027370">
    <property type="entry name" value="Znf-RING_euk"/>
</dbReference>
<dbReference type="SUPFAM" id="SSF161219">
    <property type="entry name" value="CHY zinc finger-like"/>
    <property type="match status" value="1"/>
</dbReference>
<dbReference type="PANTHER" id="PTHR21319">
    <property type="entry name" value="RING FINGER AND CHY ZINC FINGER DOMAIN-CONTAINING PROTEIN 1"/>
    <property type="match status" value="1"/>
</dbReference>
<evidence type="ECO:0000313" key="10">
    <source>
        <dbReference type="Proteomes" id="UP000239649"/>
    </source>
</evidence>
<dbReference type="SUPFAM" id="SSF57850">
    <property type="entry name" value="RING/U-box"/>
    <property type="match status" value="1"/>
</dbReference>
<gene>
    <name evidence="9" type="ORF">C2E20_3703</name>
</gene>
<feature type="domain" description="CHY-type" evidence="7">
    <location>
        <begin position="49"/>
        <end position="125"/>
    </location>
</feature>
<dbReference type="SMART" id="SM00184">
    <property type="entry name" value="RING"/>
    <property type="match status" value="1"/>
</dbReference>
<dbReference type="PROSITE" id="PS51270">
    <property type="entry name" value="ZF_CTCHY"/>
    <property type="match status" value="1"/>
</dbReference>
<dbReference type="GO" id="GO:0016567">
    <property type="term" value="P:protein ubiquitination"/>
    <property type="evidence" value="ECO:0007669"/>
    <property type="project" value="TreeGrafter"/>
</dbReference>
<evidence type="ECO:0000256" key="5">
    <source>
        <dbReference type="SAM" id="MobiDB-lite"/>
    </source>
</evidence>
<evidence type="ECO:0000259" key="7">
    <source>
        <dbReference type="PROSITE" id="PS51266"/>
    </source>
</evidence>
<reference evidence="9 10" key="1">
    <citation type="journal article" date="2018" name="Plant J.">
        <title>Genome sequences of Chlorella sorokiniana UTEX 1602 and Micractinium conductrix SAG 241.80: implications to maltose excretion by a green alga.</title>
        <authorList>
            <person name="Arriola M.B."/>
            <person name="Velmurugan N."/>
            <person name="Zhang Y."/>
            <person name="Plunkett M.H."/>
            <person name="Hondzo H."/>
            <person name="Barney B.M."/>
        </authorList>
    </citation>
    <scope>NUCLEOTIDE SEQUENCE [LARGE SCALE GENOMIC DNA]</scope>
    <source>
        <strain evidence="9 10">SAG 241.80</strain>
    </source>
</reference>
<dbReference type="Pfam" id="PF13445">
    <property type="entry name" value="zf-RING_UBOX"/>
    <property type="match status" value="1"/>
</dbReference>
<evidence type="ECO:0000256" key="2">
    <source>
        <dbReference type="ARBA" id="ARBA00022771"/>
    </source>
</evidence>
<dbReference type="Proteomes" id="UP000239649">
    <property type="component" value="Unassembled WGS sequence"/>
</dbReference>
<dbReference type="PANTHER" id="PTHR21319:SF53">
    <property type="entry name" value="RING FINGER AND CHY ZINC FINGER DOMAIN-CONTAINING PROTEIN 1"/>
    <property type="match status" value="1"/>
</dbReference>
<dbReference type="InterPro" id="IPR039512">
    <property type="entry name" value="RCHY1_zinc-ribbon"/>
</dbReference>
<dbReference type="InterPro" id="IPR016024">
    <property type="entry name" value="ARM-type_fold"/>
</dbReference>
<feature type="compositionally biased region" description="Low complexity" evidence="5">
    <location>
        <begin position="416"/>
        <end position="444"/>
    </location>
</feature>
<feature type="region of interest" description="Disordered" evidence="5">
    <location>
        <begin position="353"/>
        <end position="457"/>
    </location>
</feature>
<dbReference type="AlphaFoldDB" id="A0A2P6VGF8"/>
<dbReference type="InterPro" id="IPR037275">
    <property type="entry name" value="Znf_CTCHY_sf"/>
</dbReference>
<evidence type="ECO:0000313" key="9">
    <source>
        <dbReference type="EMBL" id="PSC73176.1"/>
    </source>
</evidence>
<evidence type="ECO:0000259" key="6">
    <source>
        <dbReference type="PROSITE" id="PS50089"/>
    </source>
</evidence>
<dbReference type="GO" id="GO:0005634">
    <property type="term" value="C:nucleus"/>
    <property type="evidence" value="ECO:0007669"/>
    <property type="project" value="TreeGrafter"/>
</dbReference>
<keyword evidence="1" id="KW-0479">Metal-binding</keyword>
<dbReference type="InterPro" id="IPR017921">
    <property type="entry name" value="Znf_CTCHY"/>
</dbReference>
<keyword evidence="2 4" id="KW-0863">Zinc-finger</keyword>
<feature type="compositionally biased region" description="Acidic residues" evidence="5">
    <location>
        <begin position="355"/>
        <end position="407"/>
    </location>
</feature>
<dbReference type="SUPFAM" id="SSF161245">
    <property type="entry name" value="Zinc hairpin stack"/>
    <property type="match status" value="1"/>
</dbReference>
<dbReference type="Gene3D" id="3.30.40.10">
    <property type="entry name" value="Zinc/RING finger domain, C3HC4 (zinc finger)"/>
    <property type="match status" value="1"/>
</dbReference>
<protein>
    <submittedName>
        <fullName evidence="9">RING finger and CHY zinc finger domain-containing 1</fullName>
    </submittedName>
</protein>
<dbReference type="GO" id="GO:0008270">
    <property type="term" value="F:zinc ion binding"/>
    <property type="evidence" value="ECO:0007669"/>
    <property type="project" value="UniProtKB-KW"/>
</dbReference>
<dbReference type="PROSITE" id="PS50089">
    <property type="entry name" value="ZF_RING_2"/>
    <property type="match status" value="1"/>
</dbReference>
<dbReference type="GO" id="GO:0006511">
    <property type="term" value="P:ubiquitin-dependent protein catabolic process"/>
    <property type="evidence" value="ECO:0007669"/>
    <property type="project" value="TreeGrafter"/>
</dbReference>
<evidence type="ECO:0000256" key="4">
    <source>
        <dbReference type="PROSITE-ProRule" id="PRU00601"/>
    </source>
</evidence>
<evidence type="ECO:0000259" key="8">
    <source>
        <dbReference type="PROSITE" id="PS51270"/>
    </source>
</evidence>
<dbReference type="InterPro" id="IPR008913">
    <property type="entry name" value="Znf_CHY"/>
</dbReference>
<dbReference type="SMR" id="A0A2P6VGF8"/>
<organism evidence="9 10">
    <name type="scientific">Micractinium conductrix</name>
    <dbReference type="NCBI Taxonomy" id="554055"/>
    <lineage>
        <taxon>Eukaryota</taxon>
        <taxon>Viridiplantae</taxon>
        <taxon>Chlorophyta</taxon>
        <taxon>core chlorophytes</taxon>
        <taxon>Trebouxiophyceae</taxon>
        <taxon>Chlorellales</taxon>
        <taxon>Chlorellaceae</taxon>
        <taxon>Chlorella clade</taxon>
        <taxon>Micractinium</taxon>
    </lineage>
</organism>
<dbReference type="Pfam" id="PF05495">
    <property type="entry name" value="zf-CHY"/>
    <property type="match status" value="1"/>
</dbReference>
<feature type="compositionally biased region" description="Low complexity" evidence="5">
    <location>
        <begin position="1"/>
        <end position="34"/>
    </location>
</feature>